<proteinExistence type="predicted"/>
<evidence type="ECO:0000313" key="2">
    <source>
        <dbReference type="EMBL" id="MBC8535822.1"/>
    </source>
</evidence>
<dbReference type="PANTHER" id="PTHR36179:SF2">
    <property type="entry name" value="LUD DOMAIN-CONTAINING PROTEIN"/>
    <property type="match status" value="1"/>
</dbReference>
<dbReference type="RefSeq" id="WP_249299566.1">
    <property type="nucleotide sequence ID" value="NZ_JACRSP010000002.1"/>
</dbReference>
<evidence type="ECO:0000313" key="3">
    <source>
        <dbReference type="Proteomes" id="UP000620366"/>
    </source>
</evidence>
<name>A0A926DDG1_9FIRM</name>
<dbReference type="PANTHER" id="PTHR36179">
    <property type="entry name" value="LUD_DOM DOMAIN-CONTAINING PROTEIN"/>
    <property type="match status" value="1"/>
</dbReference>
<keyword evidence="3" id="KW-1185">Reference proteome</keyword>
<dbReference type="EMBL" id="JACRSP010000002">
    <property type="protein sequence ID" value="MBC8535822.1"/>
    <property type="molecule type" value="Genomic_DNA"/>
</dbReference>
<reference evidence="2" key="1">
    <citation type="submission" date="2020-08" db="EMBL/GenBank/DDBJ databases">
        <title>Genome public.</title>
        <authorList>
            <person name="Liu C."/>
            <person name="Sun Q."/>
        </authorList>
    </citation>
    <scope>NUCLEOTIDE SEQUENCE</scope>
    <source>
        <strain evidence="2">BX7</strain>
    </source>
</reference>
<protein>
    <submittedName>
        <fullName evidence="2">Lactate utilization protein</fullName>
    </submittedName>
</protein>
<accession>A0A926DDG1</accession>
<evidence type="ECO:0000259" key="1">
    <source>
        <dbReference type="Pfam" id="PF02589"/>
    </source>
</evidence>
<dbReference type="Pfam" id="PF02589">
    <property type="entry name" value="LUD_dom"/>
    <property type="match status" value="1"/>
</dbReference>
<comment type="caution">
    <text evidence="2">The sequence shown here is derived from an EMBL/GenBank/DDBJ whole genome shotgun (WGS) entry which is preliminary data.</text>
</comment>
<dbReference type="AlphaFoldDB" id="A0A926DDG1"/>
<dbReference type="Proteomes" id="UP000620366">
    <property type="component" value="Unassembled WGS sequence"/>
</dbReference>
<gene>
    <name evidence="2" type="ORF">H8695_03840</name>
</gene>
<organism evidence="2 3">
    <name type="scientific">Feifania hominis</name>
    <dbReference type="NCBI Taxonomy" id="2763660"/>
    <lineage>
        <taxon>Bacteria</taxon>
        <taxon>Bacillati</taxon>
        <taxon>Bacillota</taxon>
        <taxon>Clostridia</taxon>
        <taxon>Eubacteriales</taxon>
        <taxon>Feifaniaceae</taxon>
        <taxon>Feifania</taxon>
    </lineage>
</organism>
<feature type="domain" description="LUD" evidence="1">
    <location>
        <begin position="4"/>
        <end position="195"/>
    </location>
</feature>
<dbReference type="InterPro" id="IPR003741">
    <property type="entry name" value="LUD_dom"/>
</dbReference>
<sequence length="202" mass="22533">MDREKLIAAFERNNYRAHFFETAAQAVDYLDREIDGQTVGFGDSQTLYDMGVYERLAVHNEVHDPQHRPQGASFHEVARECLLTDVFLTSVNAASESGILVNIDGTGNRVGGSLFSHRRVFFIFGVNKIAPTLEQAVWRARNIAAPLNAKRHGYRTPCAVKCDGCYDCASADRICNVLAIHYKKMRGTDVAEIVIINEKLGL</sequence>